<feature type="compositionally biased region" description="Polar residues" evidence="6">
    <location>
        <begin position="430"/>
        <end position="441"/>
    </location>
</feature>
<reference evidence="9 10" key="1">
    <citation type="journal article" date="2018" name="Nat. Ecol. Evol.">
        <title>Pezizomycetes genomes reveal the molecular basis of ectomycorrhizal truffle lifestyle.</title>
        <authorList>
            <person name="Murat C."/>
            <person name="Payen T."/>
            <person name="Noel B."/>
            <person name="Kuo A."/>
            <person name="Morin E."/>
            <person name="Chen J."/>
            <person name="Kohler A."/>
            <person name="Krizsan K."/>
            <person name="Balestrini R."/>
            <person name="Da Silva C."/>
            <person name="Montanini B."/>
            <person name="Hainaut M."/>
            <person name="Levati E."/>
            <person name="Barry K.W."/>
            <person name="Belfiori B."/>
            <person name="Cichocki N."/>
            <person name="Clum A."/>
            <person name="Dockter R.B."/>
            <person name="Fauchery L."/>
            <person name="Guy J."/>
            <person name="Iotti M."/>
            <person name="Le Tacon F."/>
            <person name="Lindquist E.A."/>
            <person name="Lipzen A."/>
            <person name="Malagnac F."/>
            <person name="Mello A."/>
            <person name="Molinier V."/>
            <person name="Miyauchi S."/>
            <person name="Poulain J."/>
            <person name="Riccioni C."/>
            <person name="Rubini A."/>
            <person name="Sitrit Y."/>
            <person name="Splivallo R."/>
            <person name="Traeger S."/>
            <person name="Wang M."/>
            <person name="Zifcakova L."/>
            <person name="Wipf D."/>
            <person name="Zambonelli A."/>
            <person name="Paolocci F."/>
            <person name="Nowrousian M."/>
            <person name="Ottonello S."/>
            <person name="Baldrian P."/>
            <person name="Spatafora J.W."/>
            <person name="Henrissat B."/>
            <person name="Nagy L.G."/>
            <person name="Aury J.M."/>
            <person name="Wincker P."/>
            <person name="Grigoriev I.V."/>
            <person name="Bonfante P."/>
            <person name="Martin F.M."/>
        </authorList>
    </citation>
    <scope>NUCLEOTIDE SEQUENCE [LARGE SCALE GENOMIC DNA]</scope>
    <source>
        <strain evidence="9 10">ATCC MYA-4762</strain>
    </source>
</reference>
<evidence type="ECO:0000256" key="1">
    <source>
        <dbReference type="ARBA" id="ARBA00004473"/>
    </source>
</evidence>
<dbReference type="OrthoDB" id="5966927at2759"/>
<dbReference type="PANTHER" id="PTHR28538">
    <property type="entry name" value="INTEGRAL INNER NUCLEAR MEMBRANE PROTEIN IMA1"/>
    <property type="match status" value="1"/>
</dbReference>
<keyword evidence="5" id="KW-0539">Nucleus</keyword>
<feature type="transmembrane region" description="Helical" evidence="7">
    <location>
        <begin position="331"/>
        <end position="351"/>
    </location>
</feature>
<dbReference type="Proteomes" id="UP000267821">
    <property type="component" value="Unassembled WGS sequence"/>
</dbReference>
<organism evidence="9 10">
    <name type="scientific">Terfezia boudieri ATCC MYA-4762</name>
    <dbReference type="NCBI Taxonomy" id="1051890"/>
    <lineage>
        <taxon>Eukaryota</taxon>
        <taxon>Fungi</taxon>
        <taxon>Dikarya</taxon>
        <taxon>Ascomycota</taxon>
        <taxon>Pezizomycotina</taxon>
        <taxon>Pezizomycetes</taxon>
        <taxon>Pezizales</taxon>
        <taxon>Pezizaceae</taxon>
        <taxon>Terfezia</taxon>
    </lineage>
</organism>
<dbReference type="InterPro" id="IPR018617">
    <property type="entry name" value="Ima1_N"/>
</dbReference>
<keyword evidence="3 7" id="KW-1133">Transmembrane helix</keyword>
<evidence type="ECO:0000313" key="10">
    <source>
        <dbReference type="Proteomes" id="UP000267821"/>
    </source>
</evidence>
<comment type="subcellular location">
    <subcellularLocation>
        <location evidence="1">Nucleus inner membrane</location>
        <topology evidence="1">Multi-pass membrane protein</topology>
    </subcellularLocation>
</comment>
<evidence type="ECO:0000256" key="2">
    <source>
        <dbReference type="ARBA" id="ARBA00022692"/>
    </source>
</evidence>
<feature type="transmembrane region" description="Helical" evidence="7">
    <location>
        <begin position="293"/>
        <end position="311"/>
    </location>
</feature>
<feature type="domain" description="Ima1 N-terminal" evidence="8">
    <location>
        <begin position="12"/>
        <end position="150"/>
    </location>
</feature>
<feature type="region of interest" description="Disordered" evidence="6">
    <location>
        <begin position="902"/>
        <end position="936"/>
    </location>
</feature>
<dbReference type="GO" id="GO:0071765">
    <property type="term" value="P:nuclear inner membrane organization"/>
    <property type="evidence" value="ECO:0007669"/>
    <property type="project" value="InterPro"/>
</dbReference>
<dbReference type="InParanoid" id="A0A3N4M068"/>
<feature type="region of interest" description="Disordered" evidence="6">
    <location>
        <begin position="362"/>
        <end position="514"/>
    </location>
</feature>
<feature type="transmembrane region" description="Helical" evidence="7">
    <location>
        <begin position="191"/>
        <end position="216"/>
    </location>
</feature>
<evidence type="ECO:0000256" key="3">
    <source>
        <dbReference type="ARBA" id="ARBA00022989"/>
    </source>
</evidence>
<feature type="compositionally biased region" description="Gly residues" evidence="6">
    <location>
        <begin position="924"/>
        <end position="936"/>
    </location>
</feature>
<feature type="compositionally biased region" description="Pro residues" evidence="6">
    <location>
        <begin position="77"/>
        <end position="91"/>
    </location>
</feature>
<feature type="region of interest" description="Disordered" evidence="6">
    <location>
        <begin position="780"/>
        <end position="821"/>
    </location>
</feature>
<feature type="region of interest" description="Disordered" evidence="6">
    <location>
        <begin position="833"/>
        <end position="882"/>
    </location>
</feature>
<evidence type="ECO:0000313" key="9">
    <source>
        <dbReference type="EMBL" id="RPB28553.1"/>
    </source>
</evidence>
<dbReference type="GO" id="GO:0034506">
    <property type="term" value="C:chromosome, centromeric core domain"/>
    <property type="evidence" value="ECO:0007669"/>
    <property type="project" value="TreeGrafter"/>
</dbReference>
<keyword evidence="10" id="KW-1185">Reference proteome</keyword>
<feature type="compositionally biased region" description="Low complexity" evidence="6">
    <location>
        <begin position="838"/>
        <end position="850"/>
    </location>
</feature>
<dbReference type="PANTHER" id="PTHR28538:SF1">
    <property type="entry name" value="INTEGRAL INNER NUCLEAR MEMBRANE PROTEIN IMA1"/>
    <property type="match status" value="1"/>
</dbReference>
<feature type="compositionally biased region" description="Pro residues" evidence="6">
    <location>
        <begin position="58"/>
        <end position="69"/>
    </location>
</feature>
<dbReference type="GO" id="GO:0044732">
    <property type="term" value="C:mitotic spindle pole body"/>
    <property type="evidence" value="ECO:0007669"/>
    <property type="project" value="TreeGrafter"/>
</dbReference>
<dbReference type="GO" id="GO:0005637">
    <property type="term" value="C:nuclear inner membrane"/>
    <property type="evidence" value="ECO:0007669"/>
    <property type="project" value="UniProtKB-SubCell"/>
</dbReference>
<evidence type="ECO:0000256" key="5">
    <source>
        <dbReference type="ARBA" id="ARBA00023242"/>
    </source>
</evidence>
<evidence type="ECO:0000259" key="8">
    <source>
        <dbReference type="Pfam" id="PF09779"/>
    </source>
</evidence>
<evidence type="ECO:0000256" key="4">
    <source>
        <dbReference type="ARBA" id="ARBA00023136"/>
    </source>
</evidence>
<proteinExistence type="predicted"/>
<feature type="region of interest" description="Disordered" evidence="6">
    <location>
        <begin position="52"/>
        <end position="93"/>
    </location>
</feature>
<feature type="compositionally biased region" description="Polar residues" evidence="6">
    <location>
        <begin position="375"/>
        <end position="392"/>
    </location>
</feature>
<dbReference type="STRING" id="1051890.A0A3N4M068"/>
<keyword evidence="4 7" id="KW-0472">Membrane</keyword>
<accession>A0A3N4M068</accession>
<dbReference type="EMBL" id="ML121529">
    <property type="protein sequence ID" value="RPB28553.1"/>
    <property type="molecule type" value="Genomic_DNA"/>
</dbReference>
<sequence length="936" mass="102032">MIKSSFGRRRRLTCFFCGHKTYVITRASEPVTSFTCSSPYCQSVNHLDEEGNIVDYIPSPPQTVPPPAPRYGRPIRSPSPPEPKPSQPEPESPVFCRRCEKHLAIKNNLLTDYLPPEDHPDFQVYWDKLPEFKKQLEERYPEPCEPCAEKAQQRIKQANYLARTAMIGKYLKQGQNLRAASYQEPWGLSRICGLIIWVFRGVIWYGLHVLVIAWHATTILYPIPLHDTADISGTWGQCTKKAYEDGKVDSSCQEVISVLAGRLLWVCPIVWSWNYRALQNARKPKAKLMGYNVYMVSESILVVMRLASWVFLTPGWVRSDLSTEGLRKLNFILLVSSILGCLYSITALKLVMPTPLNMKEAVSPLGANTPDRTPPKSQSQWNQNKNSGMTHSTHGHAPSPPPHQPYFAPAVKKQSNIFPPLSSLDRPRDSQNNSNVFSLGNTALPLPHRQAPWGQQYSDDDDEMDWNPTSPQKKPPTPKSYWNPFSTATTATNNPPAPNSCNPFTAPVPPAPKASMFQSFVRGQAQQQQQPQAGPVRNALPFPKESFFRPANNGVHGDFYGTGVESRYPPMAEAKFFPKNVGEGEDTGLEGLISGGLKLEDEPEVVRNARAVGSGHHRSQEDSCWEVLVRLVLAGMACTVYFYLGELPTSAGVANTVAIVTGTEEGLIGPMPDPSVGDNFLKYAAWAKLESLVVALLCPGWKLIRKRSNTPASNIPANRWDLEKVLLAAEGMVGVMLLIFTAGGSNLPLAEVSGMIYLGWVLGRTVSDVIVLLQSAQKSQHHAPQEVSEPPRRREISPGLGEWPLPPEQRHVGKAGRPGAVAGGVSSLSAILRRDGSSRSSSSSSNLSGGFWRENSGALGGTGVNGVPGMRRDGSGGLSGMVNDAGRVGGMGMVGNGGLRREASGGFGGMANGGWRKDRRENSGGAGGGFGGLSLN</sequence>
<dbReference type="Pfam" id="PF09779">
    <property type="entry name" value="Ima1_N"/>
    <property type="match status" value="1"/>
</dbReference>
<keyword evidence="2 7" id="KW-0812">Transmembrane</keyword>
<evidence type="ECO:0000256" key="6">
    <source>
        <dbReference type="SAM" id="MobiDB-lite"/>
    </source>
</evidence>
<dbReference type="InterPro" id="IPR042321">
    <property type="entry name" value="Ima1"/>
</dbReference>
<protein>
    <recommendedName>
        <fullName evidence="8">Ima1 N-terminal domain-containing protein</fullName>
    </recommendedName>
</protein>
<evidence type="ECO:0000256" key="7">
    <source>
        <dbReference type="SAM" id="Phobius"/>
    </source>
</evidence>
<dbReference type="AlphaFoldDB" id="A0A3N4M068"/>
<name>A0A3N4M068_9PEZI</name>
<gene>
    <name evidence="9" type="ORF">L211DRAFT_865114</name>
</gene>
<dbReference type="GO" id="GO:0034992">
    <property type="term" value="C:microtubule organizing center attachment site"/>
    <property type="evidence" value="ECO:0007669"/>
    <property type="project" value="TreeGrafter"/>
</dbReference>